<name>A0A2X1UJV5_9BURK</name>
<protein>
    <submittedName>
        <fullName evidence="1">Uncharacterized protein</fullName>
    </submittedName>
</protein>
<dbReference type="AlphaFoldDB" id="A0A2X1UJV5"/>
<organism evidence="1 2">
    <name type="scientific">Oligella urethralis</name>
    <dbReference type="NCBI Taxonomy" id="90245"/>
    <lineage>
        <taxon>Bacteria</taxon>
        <taxon>Pseudomonadati</taxon>
        <taxon>Pseudomonadota</taxon>
        <taxon>Betaproteobacteria</taxon>
        <taxon>Burkholderiales</taxon>
        <taxon>Alcaligenaceae</taxon>
        <taxon>Oligella</taxon>
    </lineage>
</organism>
<dbReference type="Proteomes" id="UP000250242">
    <property type="component" value="Unassembled WGS sequence"/>
</dbReference>
<reference evidence="1 2" key="1">
    <citation type="submission" date="2018-06" db="EMBL/GenBank/DDBJ databases">
        <authorList>
            <consortium name="Pathogen Informatics"/>
            <person name="Doyle S."/>
        </authorList>
    </citation>
    <scope>NUCLEOTIDE SEQUENCE [LARGE SCALE GENOMIC DNA]</scope>
    <source>
        <strain evidence="1 2">NCTC11009</strain>
    </source>
</reference>
<dbReference type="EMBL" id="UATH01000001">
    <property type="protein sequence ID" value="SPY07446.1"/>
    <property type="molecule type" value="Genomic_DNA"/>
</dbReference>
<dbReference type="RefSeq" id="WP_018025948.1">
    <property type="nucleotide sequence ID" value="NZ_CAMQFR010000014.1"/>
</dbReference>
<accession>A0A2X1UJV5</accession>
<evidence type="ECO:0000313" key="2">
    <source>
        <dbReference type="Proteomes" id="UP000250242"/>
    </source>
</evidence>
<gene>
    <name evidence="1" type="ORF">NCTC11009_00648</name>
</gene>
<sequence>MRTLFIILLLANLLVYALGAGWLGFKPSELKISSGSARVVEYKPRDISIEALP</sequence>
<dbReference type="GeneID" id="93428937"/>
<evidence type="ECO:0000313" key="1">
    <source>
        <dbReference type="EMBL" id="SPY07446.1"/>
    </source>
</evidence>
<proteinExistence type="predicted"/>